<dbReference type="OrthoDB" id="759142at2759"/>
<keyword evidence="1" id="KW-0732">Signal</keyword>
<protein>
    <submittedName>
        <fullName evidence="2">Uncharacterized protein</fullName>
    </submittedName>
</protein>
<evidence type="ECO:0000313" key="3">
    <source>
        <dbReference type="Proteomes" id="UP000011083"/>
    </source>
</evidence>
<feature type="non-terminal residue" evidence="2">
    <location>
        <position position="64"/>
    </location>
</feature>
<organism evidence="2 3">
    <name type="scientific">Acanthamoeba castellanii (strain ATCC 30010 / Neff)</name>
    <dbReference type="NCBI Taxonomy" id="1257118"/>
    <lineage>
        <taxon>Eukaryota</taxon>
        <taxon>Amoebozoa</taxon>
        <taxon>Discosea</taxon>
        <taxon>Longamoebia</taxon>
        <taxon>Centramoebida</taxon>
        <taxon>Acanthamoebidae</taxon>
        <taxon>Acanthamoeba</taxon>
    </lineage>
</organism>
<dbReference type="AlphaFoldDB" id="L8HIU6"/>
<accession>L8HIU6</accession>
<evidence type="ECO:0000313" key="2">
    <source>
        <dbReference type="EMBL" id="ELR24331.1"/>
    </source>
</evidence>
<gene>
    <name evidence="2" type="ORF">ACA1_165200</name>
</gene>
<name>L8HIU6_ACACF</name>
<dbReference type="RefSeq" id="XP_004354028.1">
    <property type="nucleotide sequence ID" value="XM_004353976.1"/>
</dbReference>
<dbReference type="VEuPathDB" id="AmoebaDB:ACA1_165200"/>
<proteinExistence type="predicted"/>
<sequence>MMTRRTTFVLVVLVIGLVLGVHGIKFDISPNTERCLKEELSRDVLVLGNYSVEQQQPSLRLHFT</sequence>
<feature type="chain" id="PRO_5003991274" evidence="1">
    <location>
        <begin position="24"/>
        <end position="64"/>
    </location>
</feature>
<dbReference type="Proteomes" id="UP000011083">
    <property type="component" value="Unassembled WGS sequence"/>
</dbReference>
<keyword evidence="3" id="KW-1185">Reference proteome</keyword>
<dbReference type="KEGG" id="acan:ACA1_165200"/>
<feature type="signal peptide" evidence="1">
    <location>
        <begin position="1"/>
        <end position="23"/>
    </location>
</feature>
<dbReference type="EMBL" id="KB007830">
    <property type="protein sequence ID" value="ELR24331.1"/>
    <property type="molecule type" value="Genomic_DNA"/>
</dbReference>
<reference evidence="2 3" key="1">
    <citation type="journal article" date="2013" name="Genome Biol.">
        <title>Genome of Acanthamoeba castellanii highlights extensive lateral gene transfer and early evolution of tyrosine kinase signaling.</title>
        <authorList>
            <person name="Clarke M."/>
            <person name="Lohan A.J."/>
            <person name="Liu B."/>
            <person name="Lagkouvardos I."/>
            <person name="Roy S."/>
            <person name="Zafar N."/>
            <person name="Bertelli C."/>
            <person name="Schilde C."/>
            <person name="Kianianmomeni A."/>
            <person name="Burglin T.R."/>
            <person name="Frech C."/>
            <person name="Turcotte B."/>
            <person name="Kopec K.O."/>
            <person name="Synnott J.M."/>
            <person name="Choo C."/>
            <person name="Paponov I."/>
            <person name="Finkler A."/>
            <person name="Soon Heng Tan C."/>
            <person name="Hutchins A.P."/>
            <person name="Weinmeier T."/>
            <person name="Rattei T."/>
            <person name="Chu J.S."/>
            <person name="Gimenez G."/>
            <person name="Irimia M."/>
            <person name="Rigden D.J."/>
            <person name="Fitzpatrick D.A."/>
            <person name="Lorenzo-Morales J."/>
            <person name="Bateman A."/>
            <person name="Chiu C.H."/>
            <person name="Tang P."/>
            <person name="Hegemann P."/>
            <person name="Fromm H."/>
            <person name="Raoult D."/>
            <person name="Greub G."/>
            <person name="Miranda-Saavedra D."/>
            <person name="Chen N."/>
            <person name="Nash P."/>
            <person name="Ginger M.L."/>
            <person name="Horn M."/>
            <person name="Schaap P."/>
            <person name="Caler L."/>
            <person name="Loftus B."/>
        </authorList>
    </citation>
    <scope>NUCLEOTIDE SEQUENCE [LARGE SCALE GENOMIC DNA]</scope>
    <source>
        <strain evidence="2 3">Neff</strain>
    </source>
</reference>
<dbReference type="GeneID" id="14925352"/>
<evidence type="ECO:0000256" key="1">
    <source>
        <dbReference type="SAM" id="SignalP"/>
    </source>
</evidence>